<feature type="modified residue" description="N5-methylglutamine" evidence="5">
    <location>
        <position position="239"/>
    </location>
</feature>
<dbReference type="InterPro" id="IPR000352">
    <property type="entry name" value="Pep_chain_release_fac_I"/>
</dbReference>
<dbReference type="GO" id="GO:0005737">
    <property type="term" value="C:cytoplasm"/>
    <property type="evidence" value="ECO:0007669"/>
    <property type="project" value="UniProtKB-SubCell"/>
</dbReference>
<comment type="subcellular location">
    <subcellularLocation>
        <location evidence="5">Cytoplasm</location>
    </subcellularLocation>
</comment>
<protein>
    <recommendedName>
        <fullName evidence="5 6">Peptide chain release factor 1</fullName>
        <shortName evidence="5">RF-1</shortName>
    </recommendedName>
</protein>
<evidence type="ECO:0000256" key="4">
    <source>
        <dbReference type="ARBA" id="ARBA00022917"/>
    </source>
</evidence>
<dbReference type="SUPFAM" id="SSF75620">
    <property type="entry name" value="Release factor"/>
    <property type="match status" value="1"/>
</dbReference>
<comment type="PTM">
    <text evidence="5">Methylated by PrmC. Methylation increases the termination efficiency of RF1.</text>
</comment>
<comment type="caution">
    <text evidence="8">The sequence shown here is derived from an EMBL/GenBank/DDBJ whole genome shotgun (WGS) entry which is preliminary data.</text>
</comment>
<dbReference type="InterPro" id="IPR004373">
    <property type="entry name" value="RF-1"/>
</dbReference>
<accession>A0A523UP58</accession>
<dbReference type="AlphaFoldDB" id="A0A523UP58"/>
<dbReference type="InterPro" id="IPR005139">
    <property type="entry name" value="PCRF"/>
</dbReference>
<comment type="similarity">
    <text evidence="2 5">Belongs to the prokaryotic/mitochondrial release factor family.</text>
</comment>
<evidence type="ECO:0000256" key="6">
    <source>
        <dbReference type="NCBIfam" id="TIGR00019"/>
    </source>
</evidence>
<dbReference type="Gene3D" id="3.30.70.1660">
    <property type="match status" value="1"/>
</dbReference>
<evidence type="ECO:0000313" key="9">
    <source>
        <dbReference type="Proteomes" id="UP000315525"/>
    </source>
</evidence>
<dbReference type="FunFam" id="3.30.70.1660:FF:000002">
    <property type="entry name" value="Peptide chain release factor 1"/>
    <property type="match status" value="1"/>
</dbReference>
<feature type="domain" description="Prokaryotic-type class I peptide chain release factors" evidence="7">
    <location>
        <begin position="232"/>
        <end position="248"/>
    </location>
</feature>
<evidence type="ECO:0000313" key="8">
    <source>
        <dbReference type="EMBL" id="TET44327.1"/>
    </source>
</evidence>
<dbReference type="Gene3D" id="3.30.160.20">
    <property type="match status" value="1"/>
</dbReference>
<evidence type="ECO:0000259" key="7">
    <source>
        <dbReference type="PROSITE" id="PS00745"/>
    </source>
</evidence>
<evidence type="ECO:0000256" key="2">
    <source>
        <dbReference type="ARBA" id="ARBA00010835"/>
    </source>
</evidence>
<dbReference type="PANTHER" id="PTHR43804:SF7">
    <property type="entry name" value="LD18447P"/>
    <property type="match status" value="1"/>
</dbReference>
<dbReference type="HAMAP" id="MF_00093">
    <property type="entry name" value="Rel_fac_1"/>
    <property type="match status" value="1"/>
</dbReference>
<dbReference type="NCBIfam" id="TIGR00019">
    <property type="entry name" value="prfA"/>
    <property type="match status" value="1"/>
</dbReference>
<dbReference type="Gene3D" id="6.10.140.1950">
    <property type="match status" value="1"/>
</dbReference>
<dbReference type="GO" id="GO:0016149">
    <property type="term" value="F:translation release factor activity, codon specific"/>
    <property type="evidence" value="ECO:0007669"/>
    <property type="project" value="UniProtKB-UniRule"/>
</dbReference>
<dbReference type="PROSITE" id="PS00745">
    <property type="entry name" value="RF_PROK_I"/>
    <property type="match status" value="1"/>
</dbReference>
<dbReference type="InterPro" id="IPR050057">
    <property type="entry name" value="Prokaryotic/Mito_RF"/>
</dbReference>
<dbReference type="PANTHER" id="PTHR43804">
    <property type="entry name" value="LD18447P"/>
    <property type="match status" value="1"/>
</dbReference>
<name>A0A523UP58_UNCT6</name>
<keyword evidence="3 5" id="KW-0488">Methylation</keyword>
<proteinExistence type="inferred from homology"/>
<dbReference type="FunFam" id="3.30.160.20:FF:000004">
    <property type="entry name" value="Peptide chain release factor 1"/>
    <property type="match status" value="1"/>
</dbReference>
<sequence>MEPDPKVIERLESIVSRLDELERLLSDPGVTSDQKEFVRLSKEMGRVRPVVEEYNKYKQISDRVSEDKGIVKAGQDDELVEAAKLELVDLETSREKSLNRLKLMLVAEDPNDERRAIVEIRAGAGGEEAALFVSDLYRMYSRYAEKKGWKTDQLSSHSTGIGGYKEVIFLIEGKRAFGRFKFESGVHRVQRVPVTESGGRIHTSTATVAVLPEAEDVEVEIDPKDLRIDVYRASGPGGQYVNVTDSAVRITHMPTGIVVSCQDERSQHKNKVKGMKVLKARLLDRERKEQEEKIAEDRRKQVGRGERSEKVRTYNFPQKRVTDHRIGVSLHNLDRILEGELDQLIDKLALSQMENMLKGE</sequence>
<dbReference type="Pfam" id="PF03462">
    <property type="entry name" value="PCRF"/>
    <property type="match status" value="1"/>
</dbReference>
<comment type="function">
    <text evidence="1 5">Peptide chain release factor 1 directs the termination of translation in response to the peptide chain termination codons UAG and UAA.</text>
</comment>
<evidence type="ECO:0000256" key="5">
    <source>
        <dbReference type="HAMAP-Rule" id="MF_00093"/>
    </source>
</evidence>
<evidence type="ECO:0000256" key="3">
    <source>
        <dbReference type="ARBA" id="ARBA00022481"/>
    </source>
</evidence>
<gene>
    <name evidence="5 8" type="primary">prfA</name>
    <name evidence="8" type="ORF">E3J62_10745</name>
</gene>
<dbReference type="Proteomes" id="UP000315525">
    <property type="component" value="Unassembled WGS sequence"/>
</dbReference>
<keyword evidence="4 5" id="KW-0648">Protein biosynthesis</keyword>
<dbReference type="NCBIfam" id="NF001859">
    <property type="entry name" value="PRK00591.1"/>
    <property type="match status" value="1"/>
</dbReference>
<dbReference type="Pfam" id="PF00472">
    <property type="entry name" value="RF-1"/>
    <property type="match status" value="1"/>
</dbReference>
<dbReference type="EMBL" id="SOJN01000129">
    <property type="protein sequence ID" value="TET44327.1"/>
    <property type="molecule type" value="Genomic_DNA"/>
</dbReference>
<dbReference type="SMART" id="SM00937">
    <property type="entry name" value="PCRF"/>
    <property type="match status" value="1"/>
</dbReference>
<dbReference type="InterPro" id="IPR045853">
    <property type="entry name" value="Pep_chain_release_fac_I_sf"/>
</dbReference>
<organism evidence="8 9">
    <name type="scientific">candidate division TA06 bacterium</name>
    <dbReference type="NCBI Taxonomy" id="2250710"/>
    <lineage>
        <taxon>Bacteria</taxon>
        <taxon>Bacteria division TA06</taxon>
    </lineage>
</organism>
<keyword evidence="5" id="KW-0963">Cytoplasm</keyword>
<reference evidence="8 9" key="1">
    <citation type="submission" date="2019-03" db="EMBL/GenBank/DDBJ databases">
        <title>Metabolic potential of uncultured bacteria and archaea associated with petroleum seepage in deep-sea sediments.</title>
        <authorList>
            <person name="Dong X."/>
            <person name="Hubert C."/>
        </authorList>
    </citation>
    <scope>NUCLEOTIDE SEQUENCE [LARGE SCALE GENOMIC DNA]</scope>
    <source>
        <strain evidence="8">E44_bin18</strain>
    </source>
</reference>
<evidence type="ECO:0000256" key="1">
    <source>
        <dbReference type="ARBA" id="ARBA00002986"/>
    </source>
</evidence>